<sequence length="214" mass="23611">MNPPPAWLREAPPAEVAAFVAAAQRVKLPAAAQVFWPGDRCNQIVFVERGAVRVYQLSEEGRESTLYHIAPGESCLLTASCILGEVAFPAQAVVEQDTQGWAVPAAVFRRWMDESAWWRGYVFRLFGTRLAAVLGKLEAVSFRRVDARLAALLLRDVDADGEVRATHQVLADELGTAREVVSRTLAQWVAVGWVEAGRGRLRVRETEALRGLCD</sequence>
<keyword evidence="1" id="KW-0805">Transcription regulation</keyword>
<dbReference type="InterPro" id="IPR050397">
    <property type="entry name" value="Env_Response_Regulators"/>
</dbReference>
<protein>
    <submittedName>
        <fullName evidence="6">Crp/Fnr family transcriptional regulator</fullName>
    </submittedName>
</protein>
<dbReference type="Pfam" id="PF13545">
    <property type="entry name" value="HTH_Crp_2"/>
    <property type="match status" value="1"/>
</dbReference>
<dbReference type="SUPFAM" id="SSF46785">
    <property type="entry name" value="Winged helix' DNA-binding domain"/>
    <property type="match status" value="1"/>
</dbReference>
<feature type="domain" description="Cyclic nucleotide-binding" evidence="4">
    <location>
        <begin position="7"/>
        <end position="112"/>
    </location>
</feature>
<dbReference type="InterPro" id="IPR014710">
    <property type="entry name" value="RmlC-like_jellyroll"/>
</dbReference>
<keyword evidence="7" id="KW-1185">Reference proteome</keyword>
<keyword evidence="2" id="KW-0238">DNA-binding</keyword>
<dbReference type="SMART" id="SM00100">
    <property type="entry name" value="cNMP"/>
    <property type="match status" value="1"/>
</dbReference>
<dbReference type="InterPro" id="IPR036388">
    <property type="entry name" value="WH-like_DNA-bd_sf"/>
</dbReference>
<reference evidence="6 7" key="1">
    <citation type="submission" date="2023-12" db="EMBL/GenBank/DDBJ databases">
        <title>Description of an unclassified Opitutus bacterium of Verrucomicrobiota.</title>
        <authorList>
            <person name="Zhang D.-F."/>
        </authorList>
    </citation>
    <scope>NUCLEOTIDE SEQUENCE [LARGE SCALE GENOMIC DNA]</scope>
    <source>
        <strain evidence="6 7">WL0086</strain>
    </source>
</reference>
<dbReference type="Gene3D" id="2.60.120.10">
    <property type="entry name" value="Jelly Rolls"/>
    <property type="match status" value="1"/>
</dbReference>
<organism evidence="6 7">
    <name type="scientific">Actomonas aquatica</name>
    <dbReference type="NCBI Taxonomy" id="2866162"/>
    <lineage>
        <taxon>Bacteria</taxon>
        <taxon>Pseudomonadati</taxon>
        <taxon>Verrucomicrobiota</taxon>
        <taxon>Opitutia</taxon>
        <taxon>Opitutales</taxon>
        <taxon>Opitutaceae</taxon>
        <taxon>Actomonas</taxon>
    </lineage>
</organism>
<proteinExistence type="predicted"/>
<evidence type="ECO:0000313" key="6">
    <source>
        <dbReference type="EMBL" id="WRQ86209.1"/>
    </source>
</evidence>
<dbReference type="Pfam" id="PF00027">
    <property type="entry name" value="cNMP_binding"/>
    <property type="match status" value="1"/>
</dbReference>
<dbReference type="InterPro" id="IPR000595">
    <property type="entry name" value="cNMP-bd_dom"/>
</dbReference>
<dbReference type="InterPro" id="IPR012318">
    <property type="entry name" value="HTH_CRP"/>
</dbReference>
<dbReference type="PANTHER" id="PTHR24567:SF74">
    <property type="entry name" value="HTH-TYPE TRANSCRIPTIONAL REGULATOR ARCR"/>
    <property type="match status" value="1"/>
</dbReference>
<evidence type="ECO:0000259" key="5">
    <source>
        <dbReference type="PROSITE" id="PS51063"/>
    </source>
</evidence>
<dbReference type="SUPFAM" id="SSF51206">
    <property type="entry name" value="cAMP-binding domain-like"/>
    <property type="match status" value="1"/>
</dbReference>
<dbReference type="PANTHER" id="PTHR24567">
    <property type="entry name" value="CRP FAMILY TRANSCRIPTIONAL REGULATORY PROTEIN"/>
    <property type="match status" value="1"/>
</dbReference>
<evidence type="ECO:0000256" key="2">
    <source>
        <dbReference type="ARBA" id="ARBA00023125"/>
    </source>
</evidence>
<accession>A0ABZ1C3S4</accession>
<feature type="domain" description="HTH crp-type" evidence="5">
    <location>
        <begin position="143"/>
        <end position="207"/>
    </location>
</feature>
<keyword evidence="3" id="KW-0804">Transcription</keyword>
<evidence type="ECO:0000259" key="4">
    <source>
        <dbReference type="PROSITE" id="PS50042"/>
    </source>
</evidence>
<dbReference type="PROSITE" id="PS51063">
    <property type="entry name" value="HTH_CRP_2"/>
    <property type="match status" value="1"/>
</dbReference>
<name>A0ABZ1C3S4_9BACT</name>
<evidence type="ECO:0000256" key="3">
    <source>
        <dbReference type="ARBA" id="ARBA00023163"/>
    </source>
</evidence>
<dbReference type="Proteomes" id="UP000738431">
    <property type="component" value="Chromosome"/>
</dbReference>
<dbReference type="Gene3D" id="1.10.10.10">
    <property type="entry name" value="Winged helix-like DNA-binding domain superfamily/Winged helix DNA-binding domain"/>
    <property type="match status" value="1"/>
</dbReference>
<dbReference type="PROSITE" id="PS50042">
    <property type="entry name" value="CNMP_BINDING_3"/>
    <property type="match status" value="1"/>
</dbReference>
<dbReference type="CDD" id="cd00038">
    <property type="entry name" value="CAP_ED"/>
    <property type="match status" value="1"/>
</dbReference>
<dbReference type="InterPro" id="IPR036390">
    <property type="entry name" value="WH_DNA-bd_sf"/>
</dbReference>
<dbReference type="InterPro" id="IPR018490">
    <property type="entry name" value="cNMP-bd_dom_sf"/>
</dbReference>
<dbReference type="RefSeq" id="WP_221031137.1">
    <property type="nucleotide sequence ID" value="NZ_CP139781.1"/>
</dbReference>
<evidence type="ECO:0000256" key="1">
    <source>
        <dbReference type="ARBA" id="ARBA00023015"/>
    </source>
</evidence>
<dbReference type="EMBL" id="CP139781">
    <property type="protein sequence ID" value="WRQ86209.1"/>
    <property type="molecule type" value="Genomic_DNA"/>
</dbReference>
<gene>
    <name evidence="6" type="ORF">K1X11_015445</name>
</gene>
<evidence type="ECO:0000313" key="7">
    <source>
        <dbReference type="Proteomes" id="UP000738431"/>
    </source>
</evidence>
<dbReference type="SMART" id="SM00419">
    <property type="entry name" value="HTH_CRP"/>
    <property type="match status" value="1"/>
</dbReference>